<evidence type="ECO:0000313" key="2">
    <source>
        <dbReference type="Proteomes" id="UP001529510"/>
    </source>
</evidence>
<evidence type="ECO:0000313" key="1">
    <source>
        <dbReference type="EMBL" id="KAL0185490.1"/>
    </source>
</evidence>
<sequence>EIDPPFNLTYIMLNESIGEVGRSILVSWLYPIESLVNEGLIMLVYDLRYRNLAQTDNWR</sequence>
<gene>
    <name evidence="1" type="ORF">M9458_021187</name>
</gene>
<comment type="caution">
    <text evidence="1">The sequence shown here is derived from an EMBL/GenBank/DDBJ whole genome shotgun (WGS) entry which is preliminary data.</text>
</comment>
<feature type="non-terminal residue" evidence="1">
    <location>
        <position position="1"/>
    </location>
</feature>
<dbReference type="AlphaFoldDB" id="A0ABD0QGZ5"/>
<dbReference type="Proteomes" id="UP001529510">
    <property type="component" value="Unassembled WGS sequence"/>
</dbReference>
<dbReference type="EMBL" id="JAMKFB020000009">
    <property type="protein sequence ID" value="KAL0185490.1"/>
    <property type="molecule type" value="Genomic_DNA"/>
</dbReference>
<organism evidence="1 2">
    <name type="scientific">Cirrhinus mrigala</name>
    <name type="common">Mrigala</name>
    <dbReference type="NCBI Taxonomy" id="683832"/>
    <lineage>
        <taxon>Eukaryota</taxon>
        <taxon>Metazoa</taxon>
        <taxon>Chordata</taxon>
        <taxon>Craniata</taxon>
        <taxon>Vertebrata</taxon>
        <taxon>Euteleostomi</taxon>
        <taxon>Actinopterygii</taxon>
        <taxon>Neopterygii</taxon>
        <taxon>Teleostei</taxon>
        <taxon>Ostariophysi</taxon>
        <taxon>Cypriniformes</taxon>
        <taxon>Cyprinidae</taxon>
        <taxon>Labeoninae</taxon>
        <taxon>Labeonini</taxon>
        <taxon>Cirrhinus</taxon>
    </lineage>
</organism>
<feature type="non-terminal residue" evidence="1">
    <location>
        <position position="59"/>
    </location>
</feature>
<accession>A0ABD0QGZ5</accession>
<name>A0ABD0QGZ5_CIRMR</name>
<proteinExistence type="predicted"/>
<keyword evidence="2" id="KW-1185">Reference proteome</keyword>
<protein>
    <submittedName>
        <fullName evidence="1">Uncharacterized protein</fullName>
    </submittedName>
</protein>
<reference evidence="1 2" key="1">
    <citation type="submission" date="2024-05" db="EMBL/GenBank/DDBJ databases">
        <title>Genome sequencing and assembly of Indian major carp, Cirrhinus mrigala (Hamilton, 1822).</title>
        <authorList>
            <person name="Mohindra V."/>
            <person name="Chowdhury L.M."/>
            <person name="Lal K."/>
            <person name="Jena J.K."/>
        </authorList>
    </citation>
    <scope>NUCLEOTIDE SEQUENCE [LARGE SCALE GENOMIC DNA]</scope>
    <source>
        <strain evidence="1">CM1030</strain>
        <tissue evidence="1">Blood</tissue>
    </source>
</reference>